<comment type="caution">
    <text evidence="7">The sequence shown here is derived from an EMBL/GenBank/DDBJ whole genome shotgun (WGS) entry which is preliminary data.</text>
</comment>
<dbReference type="InterPro" id="IPR007016">
    <property type="entry name" value="O-antigen_ligase-rel_domated"/>
</dbReference>
<feature type="transmembrane region" description="Helical" evidence="5">
    <location>
        <begin position="57"/>
        <end position="79"/>
    </location>
</feature>
<feature type="transmembrane region" description="Helical" evidence="5">
    <location>
        <begin position="111"/>
        <end position="129"/>
    </location>
</feature>
<name>A0A316F028_9BURK</name>
<comment type="subcellular location">
    <subcellularLocation>
        <location evidence="1">Membrane</location>
        <topology evidence="1">Multi-pass membrane protein</topology>
    </subcellularLocation>
</comment>
<evidence type="ECO:0000256" key="3">
    <source>
        <dbReference type="ARBA" id="ARBA00022989"/>
    </source>
</evidence>
<evidence type="ECO:0000256" key="5">
    <source>
        <dbReference type="SAM" id="Phobius"/>
    </source>
</evidence>
<dbReference type="RefSeq" id="WP_109581896.1">
    <property type="nucleotide sequence ID" value="NZ_QGGT01000001.1"/>
</dbReference>
<feature type="transmembrane region" description="Helical" evidence="5">
    <location>
        <begin position="173"/>
        <end position="201"/>
    </location>
</feature>
<organism evidence="7 8">
    <name type="scientific">Cupriavidus plantarum</name>
    <dbReference type="NCBI Taxonomy" id="942865"/>
    <lineage>
        <taxon>Bacteria</taxon>
        <taxon>Pseudomonadati</taxon>
        <taxon>Pseudomonadota</taxon>
        <taxon>Betaproteobacteria</taxon>
        <taxon>Burkholderiales</taxon>
        <taxon>Burkholderiaceae</taxon>
        <taxon>Cupriavidus</taxon>
    </lineage>
</organism>
<dbReference type="AlphaFoldDB" id="A0A316F028"/>
<dbReference type="GO" id="GO:0016874">
    <property type="term" value="F:ligase activity"/>
    <property type="evidence" value="ECO:0007669"/>
    <property type="project" value="UniProtKB-KW"/>
</dbReference>
<feature type="transmembrane region" description="Helical" evidence="5">
    <location>
        <begin position="20"/>
        <end position="45"/>
    </location>
</feature>
<dbReference type="Pfam" id="PF04932">
    <property type="entry name" value="Wzy_C"/>
    <property type="match status" value="1"/>
</dbReference>
<dbReference type="Proteomes" id="UP000245754">
    <property type="component" value="Unassembled WGS sequence"/>
</dbReference>
<dbReference type="PANTHER" id="PTHR37422">
    <property type="entry name" value="TEICHURONIC ACID BIOSYNTHESIS PROTEIN TUAE"/>
    <property type="match status" value="1"/>
</dbReference>
<dbReference type="InterPro" id="IPR051533">
    <property type="entry name" value="WaaL-like"/>
</dbReference>
<feature type="transmembrane region" description="Helical" evidence="5">
    <location>
        <begin position="213"/>
        <end position="233"/>
    </location>
</feature>
<dbReference type="GO" id="GO:0016020">
    <property type="term" value="C:membrane"/>
    <property type="evidence" value="ECO:0007669"/>
    <property type="project" value="UniProtKB-SubCell"/>
</dbReference>
<feature type="transmembrane region" description="Helical" evidence="5">
    <location>
        <begin position="324"/>
        <end position="343"/>
    </location>
</feature>
<keyword evidence="7" id="KW-0436">Ligase</keyword>
<keyword evidence="4 5" id="KW-0472">Membrane</keyword>
<feature type="transmembrane region" description="Helical" evidence="5">
    <location>
        <begin position="386"/>
        <end position="405"/>
    </location>
</feature>
<evidence type="ECO:0000313" key="7">
    <source>
        <dbReference type="EMBL" id="PWK38284.1"/>
    </source>
</evidence>
<evidence type="ECO:0000256" key="1">
    <source>
        <dbReference type="ARBA" id="ARBA00004141"/>
    </source>
</evidence>
<feature type="transmembrane region" description="Helical" evidence="5">
    <location>
        <begin position="355"/>
        <end position="380"/>
    </location>
</feature>
<evidence type="ECO:0000313" key="8">
    <source>
        <dbReference type="Proteomes" id="UP000245754"/>
    </source>
</evidence>
<gene>
    <name evidence="7" type="ORF">C7419_1012179</name>
</gene>
<dbReference type="EMBL" id="QGGT01000001">
    <property type="protein sequence ID" value="PWK38284.1"/>
    <property type="molecule type" value="Genomic_DNA"/>
</dbReference>
<sequence length="411" mass="44440">MLRRPASTTFADALVFAFPILLLCVPRGAGVFMGCVGLLALLRYRGMGQTWRTYRDVLLPLSVAVFAFLLVYLASRIYFRTHWDVLDNPSRTLLAILTCWVFLHVQPSTRALWRGITIALAGALLIVCYQRIVQGNLRPSAWVQPIAFANMVAVFGLIGFVRAGAQRRTHGEAWGNILCAALIIAINGTRGAMLAMLITMLPMLLLRHRKLNVTAFVASAGAVVLIAIGSYFVPNSPVTGRVDQIVDDIHLYQQGKVDTSIGARLKMWELAADSIAAHPIMGVGVGQFARILQASTFCSREETLVCELEHAHNDLLEAASTTGIPGLIVVLGLFLVPGVLFWRRMRQSRRAGCEVGESIAGGGVCAIAAMLICGLTQVTMAHQANMVFYAGTVGLLLALAAAQASRRAAEI</sequence>
<keyword evidence="3 5" id="KW-1133">Transmembrane helix</keyword>
<proteinExistence type="predicted"/>
<protein>
    <submittedName>
        <fullName evidence="7">O-antigen ligase</fullName>
    </submittedName>
</protein>
<feature type="domain" description="O-antigen ligase-related" evidence="6">
    <location>
        <begin position="177"/>
        <end position="330"/>
    </location>
</feature>
<feature type="transmembrane region" description="Helical" evidence="5">
    <location>
        <begin position="141"/>
        <end position="161"/>
    </location>
</feature>
<evidence type="ECO:0000256" key="4">
    <source>
        <dbReference type="ARBA" id="ARBA00023136"/>
    </source>
</evidence>
<evidence type="ECO:0000256" key="2">
    <source>
        <dbReference type="ARBA" id="ARBA00022692"/>
    </source>
</evidence>
<evidence type="ECO:0000259" key="6">
    <source>
        <dbReference type="Pfam" id="PF04932"/>
    </source>
</evidence>
<dbReference type="PANTHER" id="PTHR37422:SF23">
    <property type="entry name" value="TEICHURONIC ACID BIOSYNTHESIS PROTEIN TUAE"/>
    <property type="match status" value="1"/>
</dbReference>
<reference evidence="7 8" key="1">
    <citation type="submission" date="2018-05" db="EMBL/GenBank/DDBJ databases">
        <title>Genomic Encyclopedia of Type Strains, Phase IV (KMG-V): Genome sequencing to study the core and pangenomes of soil and plant-associated prokaryotes.</title>
        <authorList>
            <person name="Whitman W."/>
        </authorList>
    </citation>
    <scope>NUCLEOTIDE SEQUENCE [LARGE SCALE GENOMIC DNA]</scope>
    <source>
        <strain evidence="7 8">SLV-132</strain>
    </source>
</reference>
<keyword evidence="8" id="KW-1185">Reference proteome</keyword>
<accession>A0A316F028</accession>
<keyword evidence="2 5" id="KW-0812">Transmembrane</keyword>